<gene>
    <name evidence="1" type="ORF">J2S03_002496</name>
</gene>
<reference evidence="1 2" key="1">
    <citation type="submission" date="2023-07" db="EMBL/GenBank/DDBJ databases">
        <title>Genomic Encyclopedia of Type Strains, Phase IV (KMG-IV): sequencing the most valuable type-strain genomes for metagenomic binning, comparative biology and taxonomic classification.</title>
        <authorList>
            <person name="Goeker M."/>
        </authorList>
    </citation>
    <scope>NUCLEOTIDE SEQUENCE [LARGE SCALE GENOMIC DNA]</scope>
    <source>
        <strain evidence="1 2">DSM 4006</strain>
    </source>
</reference>
<comment type="caution">
    <text evidence="1">The sequence shown here is derived from an EMBL/GenBank/DDBJ whole genome shotgun (WGS) entry which is preliminary data.</text>
</comment>
<evidence type="ECO:0000313" key="1">
    <source>
        <dbReference type="EMBL" id="MDQ0190629.1"/>
    </source>
</evidence>
<keyword evidence="2" id="KW-1185">Reference proteome</keyword>
<evidence type="ECO:0000313" key="2">
    <source>
        <dbReference type="Proteomes" id="UP001232973"/>
    </source>
</evidence>
<accession>A0ABT9XJZ5</accession>
<name>A0ABT9XJZ5_9BACL</name>
<dbReference type="EMBL" id="JAUSTP010000021">
    <property type="protein sequence ID" value="MDQ0190629.1"/>
    <property type="molecule type" value="Genomic_DNA"/>
</dbReference>
<dbReference type="NCBIfam" id="TIGR01764">
    <property type="entry name" value="excise"/>
    <property type="match status" value="1"/>
</dbReference>
<proteinExistence type="predicted"/>
<protein>
    <submittedName>
        <fullName evidence="1">Excisionase family DNA binding protein</fullName>
    </submittedName>
</protein>
<dbReference type="RefSeq" id="WP_274456597.1">
    <property type="nucleotide sequence ID" value="NZ_CP067097.1"/>
</dbReference>
<dbReference type="Proteomes" id="UP001232973">
    <property type="component" value="Unassembled WGS sequence"/>
</dbReference>
<organism evidence="1 2">
    <name type="scientific">Alicyclobacillus cycloheptanicus</name>
    <dbReference type="NCBI Taxonomy" id="1457"/>
    <lineage>
        <taxon>Bacteria</taxon>
        <taxon>Bacillati</taxon>
        <taxon>Bacillota</taxon>
        <taxon>Bacilli</taxon>
        <taxon>Bacillales</taxon>
        <taxon>Alicyclobacillaceae</taxon>
        <taxon>Alicyclobacillus</taxon>
    </lineage>
</organism>
<dbReference type="InterPro" id="IPR010093">
    <property type="entry name" value="SinI_DNA-bd"/>
</dbReference>
<sequence>MSADRLAEQVYPYPDQVMASKDGQGYVDLPVLHTVSEVAEALHVTDLVVYRAIREGHVYAVQIGKRYLIPDHQMGNLHEYVGYTQLASYGR</sequence>